<gene>
    <name evidence="1" type="ORF">ACN38_g1217</name>
</gene>
<evidence type="ECO:0000313" key="2">
    <source>
        <dbReference type="Proteomes" id="UP000037696"/>
    </source>
</evidence>
<protein>
    <submittedName>
        <fullName evidence="1">Uncharacterized protein</fullName>
    </submittedName>
</protein>
<dbReference type="EMBL" id="LHQQ01000012">
    <property type="protein sequence ID" value="KOS47787.1"/>
    <property type="molecule type" value="Genomic_DNA"/>
</dbReference>
<organism evidence="1 2">
    <name type="scientific">Penicillium nordicum</name>
    <dbReference type="NCBI Taxonomy" id="229535"/>
    <lineage>
        <taxon>Eukaryota</taxon>
        <taxon>Fungi</taxon>
        <taxon>Dikarya</taxon>
        <taxon>Ascomycota</taxon>
        <taxon>Pezizomycotina</taxon>
        <taxon>Eurotiomycetes</taxon>
        <taxon>Eurotiomycetidae</taxon>
        <taxon>Eurotiales</taxon>
        <taxon>Aspergillaceae</taxon>
        <taxon>Penicillium</taxon>
    </lineage>
</organism>
<keyword evidence="2" id="KW-1185">Reference proteome</keyword>
<feature type="non-terminal residue" evidence="1">
    <location>
        <position position="1"/>
    </location>
</feature>
<sequence length="26" mass="3090">GRSTQGQILMKHHCIPTTQIFEIFRF</sequence>
<name>A0A0M8PBY9_9EURO</name>
<comment type="caution">
    <text evidence="1">The sequence shown here is derived from an EMBL/GenBank/DDBJ whole genome shotgun (WGS) entry which is preliminary data.</text>
</comment>
<evidence type="ECO:0000313" key="1">
    <source>
        <dbReference type="EMBL" id="KOS47787.1"/>
    </source>
</evidence>
<reference evidence="1 2" key="1">
    <citation type="submission" date="2015-08" db="EMBL/GenBank/DDBJ databases">
        <title>Genome sequencing of Penicillium nordicum.</title>
        <authorList>
            <person name="Nguyen H.D."/>
            <person name="Seifert K.A."/>
        </authorList>
    </citation>
    <scope>NUCLEOTIDE SEQUENCE [LARGE SCALE GENOMIC DNA]</scope>
    <source>
        <strain evidence="1 2">DAOMC 185683</strain>
    </source>
</reference>
<proteinExistence type="predicted"/>
<accession>A0A0M8PBY9</accession>
<dbReference type="Proteomes" id="UP000037696">
    <property type="component" value="Unassembled WGS sequence"/>
</dbReference>
<dbReference type="AlphaFoldDB" id="A0A0M8PBY9"/>